<feature type="active site" description="Charge relay system" evidence="1">
    <location>
        <position position="274"/>
    </location>
</feature>
<dbReference type="InterPro" id="IPR029058">
    <property type="entry name" value="AB_hydrolase_fold"/>
</dbReference>
<accession>A0A1D7QS75</accession>
<dbReference type="STRING" id="632773.BBEV_0471"/>
<protein>
    <submittedName>
        <fullName evidence="4">Acetylxylan esterase (Cephalosporin-C deacetylase)</fullName>
        <ecNumber evidence="4">3.1.1.41</ecNumber>
    </submittedName>
</protein>
<dbReference type="Gene3D" id="3.40.50.1820">
    <property type="entry name" value="alpha/beta hydrolase"/>
    <property type="match status" value="1"/>
</dbReference>
<gene>
    <name evidence="4" type="primary">cah</name>
    <name evidence="4" type="ORF">BBEV_0471</name>
</gene>
<dbReference type="SUPFAM" id="SSF53474">
    <property type="entry name" value="alpha/beta-Hydrolases"/>
    <property type="match status" value="1"/>
</dbReference>
<dbReference type="GO" id="GO:0005976">
    <property type="term" value="P:polysaccharide metabolic process"/>
    <property type="evidence" value="ECO:0007669"/>
    <property type="project" value="TreeGrafter"/>
</dbReference>
<dbReference type="EMBL" id="CP012502">
    <property type="protein sequence ID" value="AOM81864.1"/>
    <property type="molecule type" value="Genomic_DNA"/>
</dbReference>
<evidence type="ECO:0000313" key="4">
    <source>
        <dbReference type="EMBL" id="AOM81864.1"/>
    </source>
</evidence>
<dbReference type="InterPro" id="IPR039069">
    <property type="entry name" value="CE7"/>
</dbReference>
<dbReference type="Pfam" id="PF05448">
    <property type="entry name" value="AXE1"/>
    <property type="match status" value="1"/>
</dbReference>
<organism evidence="4 5">
    <name type="scientific">Salisediminibacterium beveridgei</name>
    <dbReference type="NCBI Taxonomy" id="632773"/>
    <lineage>
        <taxon>Bacteria</taxon>
        <taxon>Bacillati</taxon>
        <taxon>Bacillota</taxon>
        <taxon>Bacilli</taxon>
        <taxon>Bacillales</taxon>
        <taxon>Bacillaceae</taxon>
        <taxon>Salisediminibacterium</taxon>
    </lineage>
</organism>
<dbReference type="PANTHER" id="PTHR40111:SF1">
    <property type="entry name" value="CEPHALOSPORIN-C DEACETYLASE"/>
    <property type="match status" value="1"/>
</dbReference>
<dbReference type="InterPro" id="IPR008391">
    <property type="entry name" value="AXE1_dom"/>
</dbReference>
<dbReference type="KEGG" id="bbev:BBEV_0471"/>
<evidence type="ECO:0000256" key="2">
    <source>
        <dbReference type="PIRSR" id="PIRSR639069-2"/>
    </source>
</evidence>
<sequence length="321" mass="36497">MPVVDMPLEELKTYKGRNPVPVDFDAYWERALEEMRQVDAAVTLEKSDFQVPFATCYELTFTGVRGARISVKYVRPNKIDPKRHKAVIDFHGYQMNNGDWLPKLAYAAAGMSYAAMDVRGQGGRSEDTGGVKGPTIRGQIIRGLEDHEDNLLFRHIFLDAAQLAGILLDDPQFQVTELTATGWSQGGGLTLACAALEPRITKLAPVYPFLTDYKRVWEMDLDIGAYEEIRRFFRFFDPLHEREDEIFTRLGYIDVQYLASRIQGRVLMATGLIDTICPPSTQFAAYNRIASKKDVLIYPDYAHEQLPGLQDRILQFLMKDD</sequence>
<name>A0A1D7QS75_9BACI</name>
<keyword evidence="4" id="KW-0378">Hydrolase</keyword>
<dbReference type="GO" id="GO:0047739">
    <property type="term" value="F:cephalosporin-C deacetylase activity"/>
    <property type="evidence" value="ECO:0007669"/>
    <property type="project" value="UniProtKB-EC"/>
</dbReference>
<dbReference type="AlphaFoldDB" id="A0A1D7QS75"/>
<dbReference type="PANTHER" id="PTHR40111">
    <property type="entry name" value="CEPHALOSPORIN-C DEACETYLASE"/>
    <property type="match status" value="1"/>
</dbReference>
<proteinExistence type="predicted"/>
<feature type="binding site" evidence="2">
    <location>
        <position position="93"/>
    </location>
    <ligand>
        <name>substrate</name>
    </ligand>
</feature>
<evidence type="ECO:0000256" key="1">
    <source>
        <dbReference type="PIRSR" id="PIRSR639069-1"/>
    </source>
</evidence>
<keyword evidence="5" id="KW-1185">Reference proteome</keyword>
<dbReference type="EC" id="3.1.1.41" evidence="4"/>
<reference evidence="4 5" key="1">
    <citation type="submission" date="2015-08" db="EMBL/GenBank/DDBJ databases">
        <title>The complete genome sequence of Bacillus beveridgei MLTeJB.</title>
        <authorList>
            <person name="Hanson T.E."/>
            <person name="Mesa C."/>
            <person name="Basesman S.M."/>
            <person name="Oremland R.S."/>
        </authorList>
    </citation>
    <scope>NUCLEOTIDE SEQUENCE [LARGE SCALE GENOMIC DNA]</scope>
    <source>
        <strain evidence="4 5">MLTeJB</strain>
    </source>
</reference>
<feature type="domain" description="Acetyl xylan esterase" evidence="3">
    <location>
        <begin position="1"/>
        <end position="319"/>
    </location>
</feature>
<feature type="active site" description="Charge relay system" evidence="1">
    <location>
        <position position="303"/>
    </location>
</feature>
<evidence type="ECO:0000313" key="5">
    <source>
        <dbReference type="Proteomes" id="UP000094463"/>
    </source>
</evidence>
<feature type="active site" description="Nucleophile" evidence="1">
    <location>
        <position position="184"/>
    </location>
</feature>
<dbReference type="Proteomes" id="UP000094463">
    <property type="component" value="Chromosome"/>
</dbReference>
<evidence type="ECO:0000259" key="3">
    <source>
        <dbReference type="Pfam" id="PF05448"/>
    </source>
</evidence>
<dbReference type="OrthoDB" id="9770528at2"/>
<dbReference type="RefSeq" id="WP_069363996.1">
    <property type="nucleotide sequence ID" value="NZ_CP012502.1"/>
</dbReference>